<reference evidence="4" key="1">
    <citation type="submission" date="2019-11" db="EMBL/GenBank/DDBJ databases">
        <title>Isolation and characterization of two novel species in the genus Thiomicrorhabdus.</title>
        <authorList>
            <person name="Mochizuki J."/>
            <person name="Kojima H."/>
            <person name="Fukui M."/>
        </authorList>
    </citation>
    <scope>NUCLEOTIDE SEQUENCE [LARGE SCALE GENOMIC DNA]</scope>
    <source>
        <strain evidence="4">aks77</strain>
    </source>
</reference>
<sequence length="103" mass="11567">MKKRTIQSAVLVVLLMVEGTALAASISTRVRILEGKVASQERTVKQVSETNAAQKEQFEQGMNKVHQLERKVQLLDKKFSEQFDEKAKTNAVKSGGDKRYAYP</sequence>
<evidence type="ECO:0008006" key="5">
    <source>
        <dbReference type="Google" id="ProtNLM"/>
    </source>
</evidence>
<evidence type="ECO:0000256" key="1">
    <source>
        <dbReference type="SAM" id="Coils"/>
    </source>
</evidence>
<dbReference type="Proteomes" id="UP000501726">
    <property type="component" value="Chromosome"/>
</dbReference>
<dbReference type="EMBL" id="AP021889">
    <property type="protein sequence ID" value="BBP45498.1"/>
    <property type="molecule type" value="Genomic_DNA"/>
</dbReference>
<organism evidence="3 4">
    <name type="scientific">Thiosulfatimonas sediminis</name>
    <dbReference type="NCBI Taxonomy" id="2675054"/>
    <lineage>
        <taxon>Bacteria</taxon>
        <taxon>Pseudomonadati</taxon>
        <taxon>Pseudomonadota</taxon>
        <taxon>Gammaproteobacteria</taxon>
        <taxon>Thiotrichales</taxon>
        <taxon>Piscirickettsiaceae</taxon>
        <taxon>Thiosulfatimonas</taxon>
    </lineage>
</organism>
<protein>
    <recommendedName>
        <fullName evidence="5">YbgF trimerisation domain-containing protein</fullName>
    </recommendedName>
</protein>
<proteinExistence type="predicted"/>
<dbReference type="RefSeq" id="WP_173271266.1">
    <property type="nucleotide sequence ID" value="NZ_AP021889.1"/>
</dbReference>
<evidence type="ECO:0000313" key="4">
    <source>
        <dbReference type="Proteomes" id="UP000501726"/>
    </source>
</evidence>
<feature type="coiled-coil region" evidence="1">
    <location>
        <begin position="37"/>
        <end position="71"/>
    </location>
</feature>
<keyword evidence="4" id="KW-1185">Reference proteome</keyword>
<accession>A0A6F8PU13</accession>
<keyword evidence="1" id="KW-0175">Coiled coil</keyword>
<evidence type="ECO:0000256" key="2">
    <source>
        <dbReference type="SAM" id="SignalP"/>
    </source>
</evidence>
<name>A0A6F8PU13_9GAMM</name>
<keyword evidence="2" id="KW-0732">Signal</keyword>
<feature type="signal peptide" evidence="2">
    <location>
        <begin position="1"/>
        <end position="23"/>
    </location>
</feature>
<dbReference type="KEGG" id="tse:THMIRHAS_08710"/>
<dbReference type="AlphaFoldDB" id="A0A6F8PU13"/>
<gene>
    <name evidence="3" type="ORF">THMIRHAS_08710</name>
</gene>
<feature type="chain" id="PRO_5026261642" description="YbgF trimerisation domain-containing protein" evidence="2">
    <location>
        <begin position="24"/>
        <end position="103"/>
    </location>
</feature>
<evidence type="ECO:0000313" key="3">
    <source>
        <dbReference type="EMBL" id="BBP45498.1"/>
    </source>
</evidence>